<dbReference type="InterPro" id="IPR005069">
    <property type="entry name" value="Nucl-diP-sugar_transferase"/>
</dbReference>
<reference evidence="3 4" key="1">
    <citation type="submission" date="2011-10" db="EMBL/GenBank/DDBJ databases">
        <authorList>
            <person name="Genoscope - CEA"/>
        </authorList>
    </citation>
    <scope>NUCLEOTIDE SEQUENCE [LARGE SCALE GENOMIC DNA]</scope>
    <source>
        <strain evidence="3 4">RCC 1105</strain>
    </source>
</reference>
<name>K8FHY9_9CHLO</name>
<evidence type="ECO:0000256" key="1">
    <source>
        <dbReference type="SAM" id="MobiDB-lite"/>
    </source>
</evidence>
<evidence type="ECO:0000259" key="2">
    <source>
        <dbReference type="Pfam" id="PF03407"/>
    </source>
</evidence>
<dbReference type="PANTHER" id="PTHR46936:SF1">
    <property type="entry name" value="ARABINOSYLTRANSFERASE XEG113"/>
    <property type="match status" value="1"/>
</dbReference>
<dbReference type="GO" id="GO:0052325">
    <property type="term" value="P:cell wall pectin biosynthetic process"/>
    <property type="evidence" value="ECO:0007669"/>
    <property type="project" value="TreeGrafter"/>
</dbReference>
<dbReference type="EMBL" id="FO082272">
    <property type="protein sequence ID" value="CCO66299.1"/>
    <property type="molecule type" value="Genomic_DNA"/>
</dbReference>
<accession>K8FHY9</accession>
<dbReference type="eggNOG" id="ENOG502QSJ9">
    <property type="taxonomic scope" value="Eukaryota"/>
</dbReference>
<dbReference type="AlphaFoldDB" id="K8FHY9"/>
<dbReference type="RefSeq" id="XP_007512211.1">
    <property type="nucleotide sequence ID" value="XM_007512149.1"/>
</dbReference>
<evidence type="ECO:0000313" key="4">
    <source>
        <dbReference type="Proteomes" id="UP000198341"/>
    </source>
</evidence>
<gene>
    <name evidence="3" type="ORF">Bathy07g00980</name>
</gene>
<feature type="compositionally biased region" description="Low complexity" evidence="1">
    <location>
        <begin position="439"/>
        <end position="453"/>
    </location>
</feature>
<dbReference type="OrthoDB" id="540503at2759"/>
<sequence length="750" mass="85078">MTTTIITTLFSSKWSKSASSYSSSFLFKSMRRIGTKALVLLLVVLVMKITSATSSSREAMRRVGFEEDEFKRTTWERASFLSSSSSSLSRRSLKDVHLGFSHSGETKPVAQTKLSTGLTIEHIQKIAKDNTIIVTWANHHYLDFARNWINHVQNRLGLSNFIIGAMDEKMYESLKEEFSGGVHTWLMGSQGISKEAVKNDFGWGTKNFHQMGRDKIRLIRDFTRSGVNVLVSDIDVVWLRNPLPFFKRYPVADVLVSSDQLRSETMIESLKQKKFMVDGEGLEFHICHAASNIGIMWFLASRGNQELTTEWVDRIEKDDNLWDQSAFNDLKSLNGGCQTQVDGSGVQEAYGDENKKMRVKMGALPVSLFANGHTYYVQRLHERERKNAYAVHATFQYGGTPGKRNRMREANAWMGEEEEYFRGKFMSFTPRVERDFFRSSTESGGNNNNSSDSFEASSEGRNDYIDGDKRTVRGGFDIFVERGWPERDSKFPSIPTKEEKVLTENERLVNFQLAQINEALAIAKHLDRILIIPPILCGIDRVWFPHYGRFPGSHLQLPFICPQDHVINVEQWRNKGKFRERSFLAHPQMPKGAVSPDSSARVVVNGKRTNEAFKKSRTIPMEIIPTTRHNADDKTKISLRRCFEHHDAYDSGNDGKVEACDPSQNVAIQNANTVVSLENPAENLEALEQMLGGEANSKKFLHFDTMLGTTIESVAKPESSVIPDYWCCHMKGSVRYNPDGVKGELFTTKS</sequence>
<evidence type="ECO:0000313" key="3">
    <source>
        <dbReference type="EMBL" id="CCO66299.1"/>
    </source>
</evidence>
<dbReference type="InterPro" id="IPR053250">
    <property type="entry name" value="Glycosyltransferase_77"/>
</dbReference>
<protein>
    <recommendedName>
        <fullName evidence="2">Nucleotide-diphospho-sugar transferase domain-containing protein</fullName>
    </recommendedName>
</protein>
<proteinExistence type="predicted"/>
<dbReference type="GeneID" id="19014588"/>
<dbReference type="PANTHER" id="PTHR46936">
    <property type="entry name" value="ARABINOSYLTRANSFERASE XEG113"/>
    <property type="match status" value="1"/>
</dbReference>
<dbReference type="GO" id="GO:0005794">
    <property type="term" value="C:Golgi apparatus"/>
    <property type="evidence" value="ECO:0007669"/>
    <property type="project" value="TreeGrafter"/>
</dbReference>
<feature type="domain" description="Nucleotide-diphospho-sugar transferase" evidence="2">
    <location>
        <begin position="158"/>
        <end position="407"/>
    </location>
</feature>
<keyword evidence="4" id="KW-1185">Reference proteome</keyword>
<dbReference type="KEGG" id="bpg:Bathy07g00980"/>
<feature type="region of interest" description="Disordered" evidence="1">
    <location>
        <begin position="438"/>
        <end position="468"/>
    </location>
</feature>
<dbReference type="GO" id="GO:0052636">
    <property type="term" value="F:arabinosyltransferase activity"/>
    <property type="evidence" value="ECO:0007669"/>
    <property type="project" value="TreeGrafter"/>
</dbReference>
<dbReference type="Pfam" id="PF03407">
    <property type="entry name" value="Nucleotid_trans"/>
    <property type="match status" value="1"/>
</dbReference>
<organism evidence="3 4">
    <name type="scientific">Bathycoccus prasinos</name>
    <dbReference type="NCBI Taxonomy" id="41875"/>
    <lineage>
        <taxon>Eukaryota</taxon>
        <taxon>Viridiplantae</taxon>
        <taxon>Chlorophyta</taxon>
        <taxon>Mamiellophyceae</taxon>
        <taxon>Mamiellales</taxon>
        <taxon>Bathycoccaceae</taxon>
        <taxon>Bathycoccus</taxon>
    </lineage>
</organism>
<feature type="compositionally biased region" description="Basic and acidic residues" evidence="1">
    <location>
        <begin position="458"/>
        <end position="468"/>
    </location>
</feature>
<dbReference type="Proteomes" id="UP000198341">
    <property type="component" value="Chromosome 7"/>
</dbReference>